<dbReference type="PANTHER" id="PTHR48050">
    <property type="entry name" value="STEROL 3-BETA-GLUCOSYLTRANSFERASE"/>
    <property type="match status" value="1"/>
</dbReference>
<dbReference type="Gene3D" id="3.40.50.2000">
    <property type="entry name" value="Glycogen Phosphorylase B"/>
    <property type="match status" value="2"/>
</dbReference>
<keyword evidence="2" id="KW-0808">Transferase</keyword>
<dbReference type="AlphaFoldDB" id="A0A848LIF1"/>
<accession>A0A848LIF1</accession>
<dbReference type="RefSeq" id="WP_169346778.1">
    <property type="nucleotide sequence ID" value="NZ_JABBJJ010000100.1"/>
</dbReference>
<protein>
    <submittedName>
        <fullName evidence="2">Glycosyl transferase</fullName>
    </submittedName>
</protein>
<dbReference type="SUPFAM" id="SSF53756">
    <property type="entry name" value="UDP-Glycosyltransferase/glycogen phosphorylase"/>
    <property type="match status" value="1"/>
</dbReference>
<dbReference type="FunFam" id="3.40.50.2000:FF:000072">
    <property type="entry name" value="Glycosyl transferase"/>
    <property type="match status" value="1"/>
</dbReference>
<reference evidence="2 3" key="1">
    <citation type="submission" date="2020-04" db="EMBL/GenBank/DDBJ databases">
        <title>Draft genome of Pyxidicoccus fallax type strain.</title>
        <authorList>
            <person name="Whitworth D.E."/>
        </authorList>
    </citation>
    <scope>NUCLEOTIDE SEQUENCE [LARGE SCALE GENOMIC DNA]</scope>
    <source>
        <strain evidence="2 3">DSM 14698</strain>
    </source>
</reference>
<evidence type="ECO:0000313" key="3">
    <source>
        <dbReference type="Proteomes" id="UP000518300"/>
    </source>
</evidence>
<evidence type="ECO:0000259" key="1">
    <source>
        <dbReference type="Pfam" id="PF06722"/>
    </source>
</evidence>
<organism evidence="2 3">
    <name type="scientific">Pyxidicoccus fallax</name>
    <dbReference type="NCBI Taxonomy" id="394095"/>
    <lineage>
        <taxon>Bacteria</taxon>
        <taxon>Pseudomonadati</taxon>
        <taxon>Myxococcota</taxon>
        <taxon>Myxococcia</taxon>
        <taxon>Myxococcales</taxon>
        <taxon>Cystobacterineae</taxon>
        <taxon>Myxococcaceae</taxon>
        <taxon>Pyxidicoccus</taxon>
    </lineage>
</organism>
<dbReference type="Proteomes" id="UP000518300">
    <property type="component" value="Unassembled WGS sequence"/>
</dbReference>
<dbReference type="InterPro" id="IPR002213">
    <property type="entry name" value="UDP_glucos_trans"/>
</dbReference>
<dbReference type="InterPro" id="IPR010610">
    <property type="entry name" value="EryCIII-like_C"/>
</dbReference>
<proteinExistence type="predicted"/>
<keyword evidence="3" id="KW-1185">Reference proteome</keyword>
<feature type="domain" description="Erythromycin biosynthesis protein CIII-like C-terminal" evidence="1">
    <location>
        <begin position="280"/>
        <end position="422"/>
    </location>
</feature>
<name>A0A848LIF1_9BACT</name>
<dbReference type="PANTHER" id="PTHR48050:SF13">
    <property type="entry name" value="STEROL 3-BETA-GLUCOSYLTRANSFERASE UGT80A2"/>
    <property type="match status" value="1"/>
</dbReference>
<dbReference type="EMBL" id="JABBJJ010000100">
    <property type="protein sequence ID" value="NMO17495.1"/>
    <property type="molecule type" value="Genomic_DNA"/>
</dbReference>
<dbReference type="CDD" id="cd03784">
    <property type="entry name" value="GT1_Gtf-like"/>
    <property type="match status" value="1"/>
</dbReference>
<comment type="caution">
    <text evidence="2">The sequence shown here is derived from an EMBL/GenBank/DDBJ whole genome shotgun (WGS) entry which is preliminary data.</text>
</comment>
<dbReference type="GO" id="GO:0017000">
    <property type="term" value="P:antibiotic biosynthetic process"/>
    <property type="evidence" value="ECO:0007669"/>
    <property type="project" value="UniProtKB-ARBA"/>
</dbReference>
<dbReference type="InterPro" id="IPR050426">
    <property type="entry name" value="Glycosyltransferase_28"/>
</dbReference>
<dbReference type="GO" id="GO:0008194">
    <property type="term" value="F:UDP-glycosyltransferase activity"/>
    <property type="evidence" value="ECO:0007669"/>
    <property type="project" value="InterPro"/>
</dbReference>
<dbReference type="Pfam" id="PF06722">
    <property type="entry name" value="EryCIII-like_C"/>
    <property type="match status" value="1"/>
</dbReference>
<gene>
    <name evidence="2" type="ORF">HG543_21900</name>
</gene>
<sequence>MARFLFGTIPLTGHFNPGAPIARRLVERGHEVRWHTGSLFRSKVEATGARYVPMRAAKDFHDTTVGDVFPARNGLSDFQKLKFDLSNFFVDSAPGQLADLEAELRDFPADVVVCDTGFLGASLLQEKRGLPWATFGITAMTVASADTAPFGLGFMPSSTPLGRLRNRALAWGVNNVVFRDINARLNRMRAGLGLPTTRQPIFDVPVSPFLYLQGSVPSFEYPRTDLPPQVHFIGPFLPEAPADWTPPAWWDELRAHPRPVVHVTQGTLATEAPHLILATLRALADEDVWVVAATGGQPVEWLGAGPFPANARVERFIPYAHLMPRVSVMVTNGGYGGVQCALARGVPLVCAGTSEEKPEIANRIAWTGVGVNLATKTPSPEQVRRAVRTVLDTPGFRERARRLQEEIATYDAPTRAAELLERLAETRQPVRATASRQ</sequence>
<evidence type="ECO:0000313" key="2">
    <source>
        <dbReference type="EMBL" id="NMO17495.1"/>
    </source>
</evidence>
<dbReference type="GO" id="GO:0016758">
    <property type="term" value="F:hexosyltransferase activity"/>
    <property type="evidence" value="ECO:0007669"/>
    <property type="project" value="UniProtKB-ARBA"/>
</dbReference>